<gene>
    <name evidence="12" type="primary">folP_2</name>
    <name evidence="12" type="ORF">GCM10023258_29270</name>
</gene>
<dbReference type="SUPFAM" id="SSF51717">
    <property type="entry name" value="Dihydropteroate synthetase-like"/>
    <property type="match status" value="1"/>
</dbReference>
<evidence type="ECO:0000256" key="9">
    <source>
        <dbReference type="ARBA" id="ARBA00022909"/>
    </source>
</evidence>
<evidence type="ECO:0000256" key="1">
    <source>
        <dbReference type="ARBA" id="ARBA00000012"/>
    </source>
</evidence>
<dbReference type="PROSITE" id="PS00792">
    <property type="entry name" value="DHPS_1"/>
    <property type="match status" value="1"/>
</dbReference>
<evidence type="ECO:0000313" key="12">
    <source>
        <dbReference type="EMBL" id="GAA5031266.1"/>
    </source>
</evidence>
<sequence>MTTRRSTPDVTSLLRTTDRTLVMGVVNVTPDSFSDGGEWFEQEAAVAHGLEVLAAGADVVDVGGESTRPGAERPSVEEELRRVLPVVTALVAQGAVVSIDTMRAEVARAAVHAGAALVNDVSGGLADPGMVPFVAMERLPFVAMHWRGHSTEMQSRAVYTDVVADVVRELAERRDALLAAGVDEDSLVLDPGLGFAKHAEHNWALMAALPELHALGHPILLGASRKTFLGRLGRDEGAAPRPAAERDVETTATSVMAAMAGLWCVRVHDVASTVRALAVVQAALDHAPDEPTDTAWEDPDR</sequence>
<dbReference type="InterPro" id="IPR045031">
    <property type="entry name" value="DHP_synth-like"/>
</dbReference>
<evidence type="ECO:0000256" key="4">
    <source>
        <dbReference type="ARBA" id="ARBA00009503"/>
    </source>
</evidence>
<name>A0ABP9JGG8_9MICO</name>
<evidence type="ECO:0000256" key="6">
    <source>
        <dbReference type="ARBA" id="ARBA00022679"/>
    </source>
</evidence>
<evidence type="ECO:0000313" key="13">
    <source>
        <dbReference type="Proteomes" id="UP001500427"/>
    </source>
</evidence>
<evidence type="ECO:0000256" key="8">
    <source>
        <dbReference type="ARBA" id="ARBA00022842"/>
    </source>
</evidence>
<evidence type="ECO:0000256" key="5">
    <source>
        <dbReference type="ARBA" id="ARBA00012458"/>
    </source>
</evidence>
<comment type="function">
    <text evidence="10">Catalyzes the condensation of para-aminobenzoate (pABA) with 6-hydroxymethyl-7,8-dihydropterin diphosphate (DHPt-PP) to form 7,8-dihydropteroate (H2Pte), the immediate precursor of folate derivatives.</text>
</comment>
<dbReference type="InterPro" id="IPR000489">
    <property type="entry name" value="Pterin-binding_dom"/>
</dbReference>
<dbReference type="PANTHER" id="PTHR20941">
    <property type="entry name" value="FOLATE SYNTHESIS PROTEINS"/>
    <property type="match status" value="1"/>
</dbReference>
<dbReference type="InterPro" id="IPR011005">
    <property type="entry name" value="Dihydropteroate_synth-like_sf"/>
</dbReference>
<dbReference type="Proteomes" id="UP001500427">
    <property type="component" value="Unassembled WGS sequence"/>
</dbReference>
<comment type="cofactor">
    <cofactor evidence="2 10">
        <name>Mg(2+)</name>
        <dbReference type="ChEBI" id="CHEBI:18420"/>
    </cofactor>
</comment>
<comment type="pathway">
    <text evidence="3 10">Cofactor biosynthesis; tetrahydrofolate biosynthesis; 7,8-dihydrofolate from 2-amino-4-hydroxy-6-hydroxymethyl-7,8-dihydropteridine diphosphate and 4-aminobenzoate: step 1/2.</text>
</comment>
<dbReference type="Gene3D" id="3.20.20.20">
    <property type="entry name" value="Dihydropteroate synthase-like"/>
    <property type="match status" value="1"/>
</dbReference>
<evidence type="ECO:0000256" key="7">
    <source>
        <dbReference type="ARBA" id="ARBA00022723"/>
    </source>
</evidence>
<keyword evidence="7 10" id="KW-0479">Metal-binding</keyword>
<organism evidence="12 13">
    <name type="scientific">Terrabacter aeriphilus</name>
    <dbReference type="NCBI Taxonomy" id="515662"/>
    <lineage>
        <taxon>Bacteria</taxon>
        <taxon>Bacillati</taxon>
        <taxon>Actinomycetota</taxon>
        <taxon>Actinomycetes</taxon>
        <taxon>Micrococcales</taxon>
        <taxon>Intrasporangiaceae</taxon>
        <taxon>Terrabacter</taxon>
    </lineage>
</organism>
<dbReference type="InterPro" id="IPR006390">
    <property type="entry name" value="DHP_synth_dom"/>
</dbReference>
<keyword evidence="13" id="KW-1185">Reference proteome</keyword>
<dbReference type="PANTHER" id="PTHR20941:SF1">
    <property type="entry name" value="FOLIC ACID SYNTHESIS PROTEIN FOL1"/>
    <property type="match status" value="1"/>
</dbReference>
<dbReference type="CDD" id="cd00739">
    <property type="entry name" value="DHPS"/>
    <property type="match status" value="1"/>
</dbReference>
<keyword evidence="9 10" id="KW-0289">Folate biosynthesis</keyword>
<accession>A0ABP9JGG8</accession>
<dbReference type="Pfam" id="PF00809">
    <property type="entry name" value="Pterin_bind"/>
    <property type="match status" value="1"/>
</dbReference>
<feature type="domain" description="Pterin-binding" evidence="11">
    <location>
        <begin position="20"/>
        <end position="278"/>
    </location>
</feature>
<keyword evidence="6 10" id="KW-0808">Transferase</keyword>
<protein>
    <recommendedName>
        <fullName evidence="5 10">Dihydropteroate synthase</fullName>
        <shortName evidence="10">DHPS</shortName>
        <ecNumber evidence="5 10">2.5.1.15</ecNumber>
    </recommendedName>
    <alternativeName>
        <fullName evidence="10">Dihydropteroate pyrophosphorylase</fullName>
    </alternativeName>
</protein>
<evidence type="ECO:0000256" key="2">
    <source>
        <dbReference type="ARBA" id="ARBA00001946"/>
    </source>
</evidence>
<dbReference type="RefSeq" id="WP_345508236.1">
    <property type="nucleotide sequence ID" value="NZ_BAABIW010000018.1"/>
</dbReference>
<reference evidence="13" key="1">
    <citation type="journal article" date="2019" name="Int. J. Syst. Evol. Microbiol.">
        <title>The Global Catalogue of Microorganisms (GCM) 10K type strain sequencing project: providing services to taxonomists for standard genome sequencing and annotation.</title>
        <authorList>
            <consortium name="The Broad Institute Genomics Platform"/>
            <consortium name="The Broad Institute Genome Sequencing Center for Infectious Disease"/>
            <person name="Wu L."/>
            <person name="Ma J."/>
        </authorList>
    </citation>
    <scope>NUCLEOTIDE SEQUENCE [LARGE SCALE GENOMIC DNA]</scope>
    <source>
        <strain evidence="13">JCM 17687</strain>
    </source>
</reference>
<dbReference type="NCBIfam" id="TIGR01496">
    <property type="entry name" value="DHPS"/>
    <property type="match status" value="1"/>
</dbReference>
<comment type="caution">
    <text evidence="12">The sequence shown here is derived from an EMBL/GenBank/DDBJ whole genome shotgun (WGS) entry which is preliminary data.</text>
</comment>
<dbReference type="EMBL" id="BAABIW010000018">
    <property type="protein sequence ID" value="GAA5031266.1"/>
    <property type="molecule type" value="Genomic_DNA"/>
</dbReference>
<keyword evidence="8 10" id="KW-0460">Magnesium</keyword>
<evidence type="ECO:0000256" key="3">
    <source>
        <dbReference type="ARBA" id="ARBA00004763"/>
    </source>
</evidence>
<dbReference type="EC" id="2.5.1.15" evidence="5 10"/>
<proteinExistence type="inferred from homology"/>
<evidence type="ECO:0000259" key="11">
    <source>
        <dbReference type="PROSITE" id="PS50972"/>
    </source>
</evidence>
<evidence type="ECO:0000256" key="10">
    <source>
        <dbReference type="RuleBase" id="RU361205"/>
    </source>
</evidence>
<dbReference type="PROSITE" id="PS00793">
    <property type="entry name" value="DHPS_2"/>
    <property type="match status" value="1"/>
</dbReference>
<dbReference type="PROSITE" id="PS50972">
    <property type="entry name" value="PTERIN_BINDING"/>
    <property type="match status" value="1"/>
</dbReference>
<comment type="catalytic activity">
    <reaction evidence="1">
        <text>(7,8-dihydropterin-6-yl)methyl diphosphate + 4-aminobenzoate = 7,8-dihydropteroate + diphosphate</text>
        <dbReference type="Rhea" id="RHEA:19949"/>
        <dbReference type="ChEBI" id="CHEBI:17836"/>
        <dbReference type="ChEBI" id="CHEBI:17839"/>
        <dbReference type="ChEBI" id="CHEBI:33019"/>
        <dbReference type="ChEBI" id="CHEBI:72950"/>
        <dbReference type="EC" id="2.5.1.15"/>
    </reaction>
</comment>
<comment type="similarity">
    <text evidence="4 10">Belongs to the DHPS family.</text>
</comment>